<proteinExistence type="predicted"/>
<dbReference type="GO" id="GO:0003713">
    <property type="term" value="F:transcription coactivator activity"/>
    <property type="evidence" value="ECO:0007669"/>
    <property type="project" value="TreeGrafter"/>
</dbReference>
<sequence length="256" mass="29591">MELWGEIPVETIPKTYLESIEQDSIKEFVPLALDNEAKFFEPECPEPIVPGRIYTYSLNPPILQHTIELLKYSKKLKSAVDQLEEYANKEDDECKEMPRVPDFPEYPQNYPFGNGNTKHPASGQTHKDCIAHGMKPVMLPHEAVRKILLKSIAAIFCHAGYDAAPKDMLHLLCDVVEDYFHGMMRLLRKNVDRQMISENLDVMSLEEAFHGMGFNGLKEFQSYFESLIQVHDRLLARCENLVEEFKEYNFSENESE</sequence>
<dbReference type="PANTHER" id="PTHR28598">
    <property type="entry name" value="STAGA COMPLEX 65 SUBUNIT GAMMA"/>
    <property type="match status" value="1"/>
</dbReference>
<feature type="non-terminal residue" evidence="1">
    <location>
        <position position="256"/>
    </location>
</feature>
<dbReference type="PANTHER" id="PTHR28598:SF1">
    <property type="entry name" value="STAGA COMPLEX 65 SUBUNIT GAMMA"/>
    <property type="match status" value="1"/>
</dbReference>
<dbReference type="InterPro" id="IPR009072">
    <property type="entry name" value="Histone-fold"/>
</dbReference>
<dbReference type="STRING" id="407821.A0A087UHL3"/>
<dbReference type="GO" id="GO:0000124">
    <property type="term" value="C:SAGA complex"/>
    <property type="evidence" value="ECO:0007669"/>
    <property type="project" value="InterPro"/>
</dbReference>
<gene>
    <name evidence="1" type="ORF">X975_21606</name>
</gene>
<evidence type="ECO:0000313" key="2">
    <source>
        <dbReference type="Proteomes" id="UP000054359"/>
    </source>
</evidence>
<protein>
    <submittedName>
        <fullName evidence="1">STAGA complex 65 subunit gamma</fullName>
    </submittedName>
</protein>
<dbReference type="Gene3D" id="1.10.20.10">
    <property type="entry name" value="Histone, subunit A"/>
    <property type="match status" value="1"/>
</dbReference>
<dbReference type="AlphaFoldDB" id="A0A087UHL3"/>
<dbReference type="EMBL" id="KK119835">
    <property type="protein sequence ID" value="KFM76852.1"/>
    <property type="molecule type" value="Genomic_DNA"/>
</dbReference>
<dbReference type="CDD" id="cd06847">
    <property type="entry name" value="HFD_SUPT7L"/>
    <property type="match status" value="1"/>
</dbReference>
<reference evidence="1 2" key="1">
    <citation type="submission" date="2013-11" db="EMBL/GenBank/DDBJ databases">
        <title>Genome sequencing of Stegodyphus mimosarum.</title>
        <authorList>
            <person name="Bechsgaard J."/>
        </authorList>
    </citation>
    <scope>NUCLEOTIDE SEQUENCE [LARGE SCALE GENOMIC DNA]</scope>
</reference>
<keyword evidence="2" id="KW-1185">Reference proteome</keyword>
<organism evidence="1 2">
    <name type="scientific">Stegodyphus mimosarum</name>
    <name type="common">African social velvet spider</name>
    <dbReference type="NCBI Taxonomy" id="407821"/>
    <lineage>
        <taxon>Eukaryota</taxon>
        <taxon>Metazoa</taxon>
        <taxon>Ecdysozoa</taxon>
        <taxon>Arthropoda</taxon>
        <taxon>Chelicerata</taxon>
        <taxon>Arachnida</taxon>
        <taxon>Araneae</taxon>
        <taxon>Araneomorphae</taxon>
        <taxon>Entelegynae</taxon>
        <taxon>Eresoidea</taxon>
        <taxon>Eresidae</taxon>
        <taxon>Stegodyphus</taxon>
    </lineage>
</organism>
<dbReference type="Proteomes" id="UP000054359">
    <property type="component" value="Unassembled WGS sequence"/>
</dbReference>
<dbReference type="InterPro" id="IPR039460">
    <property type="entry name" value="SUPT7L/Spt7"/>
</dbReference>
<evidence type="ECO:0000313" key="1">
    <source>
        <dbReference type="EMBL" id="KFM76852.1"/>
    </source>
</evidence>
<dbReference type="OMA" id="ELSWNSC"/>
<accession>A0A087UHL3</accession>
<name>A0A087UHL3_STEMI</name>
<dbReference type="OrthoDB" id="6021257at2759"/>
<dbReference type="GO" id="GO:0046982">
    <property type="term" value="F:protein heterodimerization activity"/>
    <property type="evidence" value="ECO:0007669"/>
    <property type="project" value="InterPro"/>
</dbReference>